<reference evidence="4" key="1">
    <citation type="submission" date="2020-02" db="EMBL/GenBank/DDBJ databases">
        <authorList>
            <person name="Meier V. D."/>
        </authorList>
    </citation>
    <scope>NUCLEOTIDE SEQUENCE</scope>
    <source>
        <strain evidence="4">AVDCRST_MAG53</strain>
    </source>
</reference>
<dbReference type="Gene3D" id="3.50.30.30">
    <property type="match status" value="1"/>
</dbReference>
<dbReference type="AlphaFoldDB" id="A0A6J4SXL0"/>
<keyword evidence="2" id="KW-0732">Signal</keyword>
<feature type="region of interest" description="Disordered" evidence="1">
    <location>
        <begin position="24"/>
        <end position="79"/>
    </location>
</feature>
<proteinExistence type="predicted"/>
<dbReference type="SUPFAM" id="SSF52025">
    <property type="entry name" value="PA domain"/>
    <property type="match status" value="1"/>
</dbReference>
<dbReference type="InterPro" id="IPR011048">
    <property type="entry name" value="Haem_d1_sf"/>
</dbReference>
<feature type="signal peptide" evidence="2">
    <location>
        <begin position="1"/>
        <end position="20"/>
    </location>
</feature>
<organism evidence="4">
    <name type="scientific">uncultured Solirubrobacteraceae bacterium</name>
    <dbReference type="NCBI Taxonomy" id="1162706"/>
    <lineage>
        <taxon>Bacteria</taxon>
        <taxon>Bacillati</taxon>
        <taxon>Actinomycetota</taxon>
        <taxon>Thermoleophilia</taxon>
        <taxon>Solirubrobacterales</taxon>
        <taxon>Solirubrobacteraceae</taxon>
        <taxon>environmental samples</taxon>
    </lineage>
</organism>
<evidence type="ECO:0000259" key="3">
    <source>
        <dbReference type="Pfam" id="PF02225"/>
    </source>
</evidence>
<feature type="domain" description="PA" evidence="3">
    <location>
        <begin position="414"/>
        <end position="519"/>
    </location>
</feature>
<gene>
    <name evidence="4" type="ORF">AVDCRST_MAG53-2532</name>
</gene>
<protein>
    <recommendedName>
        <fullName evidence="3">PA domain-containing protein</fullName>
    </recommendedName>
</protein>
<dbReference type="SUPFAM" id="SSF82171">
    <property type="entry name" value="DPP6 N-terminal domain-like"/>
    <property type="match status" value="1"/>
</dbReference>
<name>A0A6J4SXL0_9ACTN</name>
<evidence type="ECO:0000256" key="1">
    <source>
        <dbReference type="SAM" id="MobiDB-lite"/>
    </source>
</evidence>
<evidence type="ECO:0000313" key="4">
    <source>
        <dbReference type="EMBL" id="CAA9507756.1"/>
    </source>
</evidence>
<dbReference type="Pfam" id="PF02225">
    <property type="entry name" value="PA"/>
    <property type="match status" value="1"/>
</dbReference>
<dbReference type="SUPFAM" id="SSF51004">
    <property type="entry name" value="C-terminal (heme d1) domain of cytochrome cd1-nitrite reductase"/>
    <property type="match status" value="1"/>
</dbReference>
<feature type="chain" id="PRO_5038392877" description="PA domain-containing protein" evidence="2">
    <location>
        <begin position="21"/>
        <end position="826"/>
    </location>
</feature>
<dbReference type="EMBL" id="CADCVR010000078">
    <property type="protein sequence ID" value="CAA9507756.1"/>
    <property type="molecule type" value="Genomic_DNA"/>
</dbReference>
<dbReference type="InterPro" id="IPR046450">
    <property type="entry name" value="PA_dom_sf"/>
</dbReference>
<sequence length="826" mass="87934">MRFVIRAMSVLFLAAPVALAVGSTAQAQRPPGSASHRPWSTDGGEVMRAPWPGSDATRSRLSHPGDARQDGGQANHLPPARENMELVGKLELSQPFGNVLPGQIADVTVHKNAAYAMSWSPKDNPGDTACKRGGFFSVDISNPAAPVQKAFVPALRATYHGEGAHATTINTPEFTGDLLAVNNEPCGPQGVGGFDLYDVSDPARPVALVLGTGDRSPDGSVVQDPDAVPNSNHSIFVWQDGPRAYAVTVDNLELHDVDIFDITNPRSPKFIAEHDLVELFPQIVQNSAYGDGLFQHDMVVKRIDGRMTMLSSYWDAGYVQLDVTDPRRPKYITDTDFPDVDPLVKLTPPGAPEGNAHQAEYSSDNQFVLAADEDFETSRVLFEISDGPKARTSVAGEFPFSLPIRALPDGKLNGPTVYGGYGCSADNQIPPAATAFAGTTFAPGEEKIVVIQRGPFGDPSHTEPACRFDEKMQNAADKGYDGVLIGDPHVGDEASDGAFCGPGNPRAIPGLCITHRAMHDIFDDPPGFALPYPPGHGPELGRLGARVSATTPFDGWGYAHLYDARTSALIDDYAIAEATDARLASGFGDLSIHEFATDPETNLAYSAYYAGGLRVLRFSRAGGLQETGKFIDEGGSNFWGVEHHTDKDGNRLIVGSDRDYGLYIVKYTGPGAVLAKPPAPAAPRPTPPLPTPVATPPVAVPTKAVPAKAVPSSSFGFGSLRRVTVRSRRAGVTITVPGAGEARGTLKVRKGRRTIALGTATGTATRAGKLRLTFRLSKAAEASLRRAVAARRARRTGGVLRVSFTRTGGAEHTRNRTVSIAMTRGR</sequence>
<accession>A0A6J4SXL0</accession>
<dbReference type="InterPro" id="IPR003137">
    <property type="entry name" value="PA_domain"/>
</dbReference>
<evidence type="ECO:0000256" key="2">
    <source>
        <dbReference type="SAM" id="SignalP"/>
    </source>
</evidence>